<dbReference type="EMBL" id="FXUA01000007">
    <property type="protein sequence ID" value="SMP31322.1"/>
    <property type="molecule type" value="Genomic_DNA"/>
</dbReference>
<evidence type="ECO:0000313" key="2">
    <source>
        <dbReference type="Proteomes" id="UP001157915"/>
    </source>
</evidence>
<dbReference type="RefSeq" id="WP_283414108.1">
    <property type="nucleotide sequence ID" value="NZ_FXUA01000007.1"/>
</dbReference>
<accession>A0ABY1PDP3</accession>
<reference evidence="1 2" key="1">
    <citation type="submission" date="2017-05" db="EMBL/GenBank/DDBJ databases">
        <authorList>
            <person name="Varghese N."/>
            <person name="Submissions S."/>
        </authorList>
    </citation>
    <scope>NUCLEOTIDE SEQUENCE [LARGE SCALE GENOMIC DNA]</scope>
    <source>
        <strain evidence="1 2">DSM 15360</strain>
    </source>
</reference>
<evidence type="ECO:0008006" key="3">
    <source>
        <dbReference type="Google" id="ProtNLM"/>
    </source>
</evidence>
<comment type="caution">
    <text evidence="1">The sequence shown here is derived from an EMBL/GenBank/DDBJ whole genome shotgun (WGS) entry which is preliminary data.</text>
</comment>
<keyword evidence="2" id="KW-1185">Reference proteome</keyword>
<organism evidence="1 2">
    <name type="scientific">Algoriphagus winogradskyi</name>
    <dbReference type="NCBI Taxonomy" id="237017"/>
    <lineage>
        <taxon>Bacteria</taxon>
        <taxon>Pseudomonadati</taxon>
        <taxon>Bacteroidota</taxon>
        <taxon>Cytophagia</taxon>
        <taxon>Cytophagales</taxon>
        <taxon>Cyclobacteriaceae</taxon>
        <taxon>Algoriphagus</taxon>
    </lineage>
</organism>
<dbReference type="PROSITE" id="PS51257">
    <property type="entry name" value="PROKAR_LIPOPROTEIN"/>
    <property type="match status" value="1"/>
</dbReference>
<evidence type="ECO:0000313" key="1">
    <source>
        <dbReference type="EMBL" id="SMP31322.1"/>
    </source>
</evidence>
<proteinExistence type="predicted"/>
<sequence length="177" mass="20813">MIKRKSYLSLCLFLTITLLSSCRDHPTTIKFPEGLEELRIGENSKPLCLECPKKFVGYLDLTQRDLFFLEMNSKGWIDLKFNYPELEVIWVFAGKNQRIDKSDLVRMLDDMGYPYSVLYDKKNKFYEMNQLDQIPYEVKAIQSYFVDGEDVIINAESGIPSLFKKQVIDFLEYEKSE</sequence>
<dbReference type="Proteomes" id="UP001157915">
    <property type="component" value="Unassembled WGS sequence"/>
</dbReference>
<gene>
    <name evidence="1" type="ORF">SAMN06265367_10765</name>
</gene>
<protein>
    <recommendedName>
        <fullName evidence="3">Lipoprotein</fullName>
    </recommendedName>
</protein>
<name>A0ABY1PDP3_9BACT</name>